<feature type="chain" id="PRO_5038469933" evidence="5">
    <location>
        <begin position="23"/>
        <end position="409"/>
    </location>
</feature>
<dbReference type="GO" id="GO:0030246">
    <property type="term" value="F:carbohydrate binding"/>
    <property type="evidence" value="ECO:0007669"/>
    <property type="project" value="UniProtKB-ARBA"/>
</dbReference>
<dbReference type="SUPFAM" id="SSF53822">
    <property type="entry name" value="Periplasmic binding protein-like I"/>
    <property type="match status" value="1"/>
</dbReference>
<comment type="subcellular location">
    <subcellularLocation>
        <location evidence="1">Cell envelope</location>
    </subcellularLocation>
</comment>
<gene>
    <name evidence="7" type="ORF">HYG85_18945</name>
</gene>
<evidence type="ECO:0000313" key="8">
    <source>
        <dbReference type="Proteomes" id="UP000677305"/>
    </source>
</evidence>
<evidence type="ECO:0000256" key="4">
    <source>
        <dbReference type="SAM" id="MobiDB-lite"/>
    </source>
</evidence>
<keyword evidence="3 5" id="KW-0732">Signal</keyword>
<evidence type="ECO:0000256" key="3">
    <source>
        <dbReference type="ARBA" id="ARBA00022729"/>
    </source>
</evidence>
<dbReference type="Proteomes" id="UP000677305">
    <property type="component" value="Chromosome"/>
</dbReference>
<dbReference type="EMBL" id="CP058561">
    <property type="protein sequence ID" value="QUH30882.1"/>
    <property type="molecule type" value="Genomic_DNA"/>
</dbReference>
<dbReference type="InterPro" id="IPR028082">
    <property type="entry name" value="Peripla_BP_I"/>
</dbReference>
<keyword evidence="8" id="KW-1185">Reference proteome</keyword>
<evidence type="ECO:0000259" key="6">
    <source>
        <dbReference type="Pfam" id="PF13407"/>
    </source>
</evidence>
<accession>A0A8J8MDH0</accession>
<dbReference type="InterPro" id="IPR025997">
    <property type="entry name" value="SBP_2_dom"/>
</dbReference>
<reference evidence="7 8" key="1">
    <citation type="submission" date="2020-07" db="EMBL/GenBank/DDBJ databases">
        <title>Vallitalea guaymasensis genome.</title>
        <authorList>
            <person name="Postec A."/>
        </authorList>
    </citation>
    <scope>NUCLEOTIDE SEQUENCE [LARGE SCALE GENOMIC DNA]</scope>
    <source>
        <strain evidence="7 8">Ra1766G1</strain>
    </source>
</reference>
<feature type="signal peptide" evidence="5">
    <location>
        <begin position="1"/>
        <end position="22"/>
    </location>
</feature>
<dbReference type="PANTHER" id="PTHR46847:SF1">
    <property type="entry name" value="D-ALLOSE-BINDING PERIPLASMIC PROTEIN-RELATED"/>
    <property type="match status" value="1"/>
</dbReference>
<evidence type="ECO:0000256" key="1">
    <source>
        <dbReference type="ARBA" id="ARBA00004196"/>
    </source>
</evidence>
<sequence length="409" mass="44773">MFKKCFSVILVMSLLVTLFVGCGSKEKEEKVEKTDSDKASVSDNTNNEKSNLEKSKEIDVFSIIGSDGQPLILPTEKKEVPDRPEDPKALAEEDAGHWWDIEYAGWTTKKENLPKSPADGAIGKKVVLLKAGDHPYWTAYVNGFTQIAEAYDIEVKILNGNWNMDLQSQQVDQAINEKPDAVIFAPVDATACAPLMRKINQAGIPIIASNTIPAEAAMKYCTAWTGPDDWGQFRMLAKYFADEMGKEGGYAIVRHMPGSSPYFARTFAPITELVDYAPDMKLLAMDTANLEAEATMQLVSDWITKYGDELKGLILAGDGFSMTGTEEALKNAGREDIVVVAAGNSKTGMDAVKNGVCSGITYQSAEGDGAIALFTAVRYFNGEEMDPVAYLPRHIITADDVDNYMPAQW</sequence>
<dbReference type="PANTHER" id="PTHR46847">
    <property type="entry name" value="D-ALLOSE-BINDING PERIPLASMIC PROTEIN-RELATED"/>
    <property type="match status" value="1"/>
</dbReference>
<evidence type="ECO:0000256" key="2">
    <source>
        <dbReference type="ARBA" id="ARBA00007639"/>
    </source>
</evidence>
<dbReference type="CDD" id="cd01536">
    <property type="entry name" value="PBP1_ABC_sugar_binding-like"/>
    <property type="match status" value="1"/>
</dbReference>
<feature type="domain" description="Periplasmic binding protein" evidence="6">
    <location>
        <begin position="126"/>
        <end position="384"/>
    </location>
</feature>
<dbReference type="Pfam" id="PF13407">
    <property type="entry name" value="Peripla_BP_4"/>
    <property type="match status" value="1"/>
</dbReference>
<protein>
    <submittedName>
        <fullName evidence="7">Sugar ABC transporter substrate-binding protein</fullName>
    </submittedName>
</protein>
<proteinExistence type="inferred from homology"/>
<organism evidence="7 8">
    <name type="scientific">Vallitalea guaymasensis</name>
    <dbReference type="NCBI Taxonomy" id="1185412"/>
    <lineage>
        <taxon>Bacteria</taxon>
        <taxon>Bacillati</taxon>
        <taxon>Bacillota</taxon>
        <taxon>Clostridia</taxon>
        <taxon>Lachnospirales</taxon>
        <taxon>Vallitaleaceae</taxon>
        <taxon>Vallitalea</taxon>
    </lineage>
</organism>
<dbReference type="GO" id="GO:0030313">
    <property type="term" value="C:cell envelope"/>
    <property type="evidence" value="ECO:0007669"/>
    <property type="project" value="UniProtKB-SubCell"/>
</dbReference>
<dbReference type="RefSeq" id="WP_212690992.1">
    <property type="nucleotide sequence ID" value="NZ_CP058561.1"/>
</dbReference>
<name>A0A8J8MDH0_9FIRM</name>
<feature type="compositionally biased region" description="Basic and acidic residues" evidence="4">
    <location>
        <begin position="29"/>
        <end position="40"/>
    </location>
</feature>
<dbReference type="Gene3D" id="3.40.50.2300">
    <property type="match status" value="2"/>
</dbReference>
<evidence type="ECO:0000313" key="7">
    <source>
        <dbReference type="EMBL" id="QUH30882.1"/>
    </source>
</evidence>
<dbReference type="PROSITE" id="PS51257">
    <property type="entry name" value="PROKAR_LIPOPROTEIN"/>
    <property type="match status" value="1"/>
</dbReference>
<dbReference type="KEGG" id="vgu:HYG85_18945"/>
<feature type="region of interest" description="Disordered" evidence="4">
    <location>
        <begin position="29"/>
        <end position="52"/>
    </location>
</feature>
<dbReference type="AlphaFoldDB" id="A0A8J8MDH0"/>
<evidence type="ECO:0000256" key="5">
    <source>
        <dbReference type="SAM" id="SignalP"/>
    </source>
</evidence>
<comment type="similarity">
    <text evidence="2">Belongs to the bacterial solute-binding protein 2 family.</text>
</comment>